<dbReference type="Pfam" id="PF01315">
    <property type="entry name" value="Ald_Xan_dh_C"/>
    <property type="match status" value="1"/>
</dbReference>
<sequence length="769" mass="84318">MEYDKVNHEIRRVDAYEKVTGKAKFGADLFFPNMLYGKVLRSKYPYARIVKVNIKKALALPGVQAVITAEDIPNNKFGVIIQNQQVLAQKQALYIGDGIAVVAAETEEAAAEALELIEVEYEELAGIFDPQEAAKADALLVHPELKNNQVVHHRLRKGDTVKGFAQAEVILEREYTTQFVEHSYIEPEVVVAVPYEHNSLVTIYGSVQNPFSCRNAVASVLKVALNQVRIIQNHMGGSFGGKDEVISSMAARAAVLALKTGRPVKMVNTRAESILESYKRHPYQMKYKVGATKEGKLIAMEIKAIADSGAYACQTPFVTWRSVVQATGPYEITNVKTDTYGYYTNNVYTGAMRGYGSPQIIFAQESLIDELAEELKMSPLELRLKNIYHNNSITASGQKLDNHQVSLEEVISKAMGVSNYKEKYAEYNRSQLGDKKRGIGMAISFRGCSLGAETTDAAGAIVAIQHDGSILISCGLAENGAGLKTVLTQIAAEELGVEIKRINYMEIDTSVSPESGPTVASRSTLLGGNAVKNAAHQLKETLAEIIAAEFKIRANNLVFKKENISDKNKDQKIISFDQAVDLAHKQGIFLSAYGWYKAPDISWDEVTGQGRPYFTYVYGCQVAEVEVDLGTGQIEVIKITAAHDVGRAINPACLRGQIYGGVMMGLGYGIMEELETEKGYIKNTNFDEYLIPTIKDMPEITPIMVENPDPYGPYGAKSIGEPTLELGAAAIANAVAQATRRRIRDLPLNLERVLLGYSLSKGVIKSDSL</sequence>
<dbReference type="Gene3D" id="3.90.1170.50">
    <property type="entry name" value="Aldehyde oxidase/xanthine dehydrogenase, a/b hammerhead"/>
    <property type="match status" value="1"/>
</dbReference>
<dbReference type="Pfam" id="PF02738">
    <property type="entry name" value="MoCoBD_1"/>
    <property type="match status" value="1"/>
</dbReference>
<dbReference type="InterPro" id="IPR016208">
    <property type="entry name" value="Ald_Oxase/xanthine_DH-like"/>
</dbReference>
<dbReference type="InterPro" id="IPR037165">
    <property type="entry name" value="AldOxase/xan_DH_Mopterin-bd_sf"/>
</dbReference>
<dbReference type="PANTHER" id="PTHR11908">
    <property type="entry name" value="XANTHINE DEHYDROGENASE"/>
    <property type="match status" value="1"/>
</dbReference>
<feature type="domain" description="Aldehyde oxidase/xanthine dehydrogenase a/b hammerhead" evidence="1">
    <location>
        <begin position="20"/>
        <end position="125"/>
    </location>
</feature>
<organism evidence="2 3">
    <name type="scientific">Candidatus Infernicultor aquiphilus</name>
    <dbReference type="NCBI Taxonomy" id="1805029"/>
    <lineage>
        <taxon>Bacteria</taxon>
        <taxon>Pseudomonadati</taxon>
        <taxon>Atribacterota</taxon>
        <taxon>Candidatus Phoenicimicrobiia</taxon>
        <taxon>Candidatus Pheonicimicrobiales</taxon>
        <taxon>Candidatus Phoenicimicrobiaceae</taxon>
        <taxon>Candidatus Infernicultor</taxon>
    </lineage>
</organism>
<evidence type="ECO:0000313" key="3">
    <source>
        <dbReference type="Proteomes" id="UP000182763"/>
    </source>
</evidence>
<name>A0A1J5H284_9BACT</name>
<dbReference type="SUPFAM" id="SSF54665">
    <property type="entry name" value="CO dehydrogenase molybdoprotein N-domain-like"/>
    <property type="match status" value="1"/>
</dbReference>
<dbReference type="GO" id="GO:0016491">
    <property type="term" value="F:oxidoreductase activity"/>
    <property type="evidence" value="ECO:0007669"/>
    <property type="project" value="InterPro"/>
</dbReference>
<dbReference type="InterPro" id="IPR036856">
    <property type="entry name" value="Ald_Oxase/Xan_DH_a/b_sf"/>
</dbReference>
<accession>A0A1J5H284</accession>
<dbReference type="AlphaFoldDB" id="A0A1J5H284"/>
<dbReference type="InterPro" id="IPR000674">
    <property type="entry name" value="Ald_Oxase/Xan_DH_a/b"/>
</dbReference>
<dbReference type="Gene3D" id="3.30.365.10">
    <property type="entry name" value="Aldehyde oxidase/xanthine dehydrogenase, molybdopterin binding domain"/>
    <property type="match status" value="4"/>
</dbReference>
<reference evidence="2 3" key="1">
    <citation type="journal article" date="2016" name="Environ. Microbiol.">
        <title>Genomic resolution of a cold subsurface aquifer community provides metabolic insights for novel microbes adapted to high CO concentrations.</title>
        <authorList>
            <person name="Probst A.J."/>
            <person name="Castelle C.J."/>
            <person name="Singh A."/>
            <person name="Brown C.T."/>
            <person name="Anantharaman K."/>
            <person name="Sharon I."/>
            <person name="Hug L.A."/>
            <person name="Burstein D."/>
            <person name="Emerson J.B."/>
            <person name="Thomas B.C."/>
            <person name="Banfield J.F."/>
        </authorList>
    </citation>
    <scope>NUCLEOTIDE SEQUENCE [LARGE SCALE GENOMIC DNA]</scope>
    <source>
        <strain evidence="2">CG2_30_33_13</strain>
    </source>
</reference>
<dbReference type="EMBL" id="MNYY01000007">
    <property type="protein sequence ID" value="OIP75007.1"/>
    <property type="molecule type" value="Genomic_DNA"/>
</dbReference>
<dbReference type="STRING" id="1805029.AUK42_00320"/>
<dbReference type="InterPro" id="IPR008274">
    <property type="entry name" value="AldOxase/xan_DH_MoCoBD1"/>
</dbReference>
<dbReference type="InterPro" id="IPR046867">
    <property type="entry name" value="AldOxase/xan_DH_MoCoBD2"/>
</dbReference>
<dbReference type="SMART" id="SM01008">
    <property type="entry name" value="Ald_Xan_dh_C"/>
    <property type="match status" value="1"/>
</dbReference>
<dbReference type="GO" id="GO:0005506">
    <property type="term" value="F:iron ion binding"/>
    <property type="evidence" value="ECO:0007669"/>
    <property type="project" value="InterPro"/>
</dbReference>
<evidence type="ECO:0000313" key="2">
    <source>
        <dbReference type="EMBL" id="OIP75007.1"/>
    </source>
</evidence>
<gene>
    <name evidence="2" type="ORF">AUK42_00320</name>
</gene>
<comment type="caution">
    <text evidence="2">The sequence shown here is derived from an EMBL/GenBank/DDBJ whole genome shotgun (WGS) entry which is preliminary data.</text>
</comment>
<dbReference type="SUPFAM" id="SSF56003">
    <property type="entry name" value="Molybdenum cofactor-binding domain"/>
    <property type="match status" value="1"/>
</dbReference>
<dbReference type="Pfam" id="PF20256">
    <property type="entry name" value="MoCoBD_2"/>
    <property type="match status" value="1"/>
</dbReference>
<dbReference type="Proteomes" id="UP000182763">
    <property type="component" value="Unassembled WGS sequence"/>
</dbReference>
<evidence type="ECO:0000259" key="1">
    <source>
        <dbReference type="SMART" id="SM01008"/>
    </source>
</evidence>
<protein>
    <submittedName>
        <fullName evidence="2">Xanthine dehydrogenase</fullName>
    </submittedName>
</protein>
<dbReference type="PANTHER" id="PTHR11908:SF157">
    <property type="entry name" value="XANTHINE DEHYDROGENASE SUBUNIT D-RELATED"/>
    <property type="match status" value="1"/>
</dbReference>
<proteinExistence type="predicted"/>